<dbReference type="RefSeq" id="WP_406645954.1">
    <property type="nucleotide sequence ID" value="NZ_CP123584.1"/>
</dbReference>
<protein>
    <submittedName>
        <fullName evidence="4">GNAT family N-acetyltransferase</fullName>
    </submittedName>
</protein>
<reference evidence="4 5" key="1">
    <citation type="submission" date="2023-04" db="EMBL/GenBank/DDBJ databases">
        <title>Complete genome sequence of Alisedimentitalea scapharcae.</title>
        <authorList>
            <person name="Rong J.-C."/>
            <person name="Yi M.-L."/>
            <person name="Zhao Q."/>
        </authorList>
    </citation>
    <scope>NUCLEOTIDE SEQUENCE [LARGE SCALE GENOMIC DNA]</scope>
    <source>
        <strain evidence="4 5">KCTC 42119</strain>
    </source>
</reference>
<keyword evidence="2" id="KW-0012">Acyltransferase</keyword>
<organism evidence="4 5">
    <name type="scientific">Aliisedimentitalea scapharcae</name>
    <dbReference type="NCBI Taxonomy" id="1524259"/>
    <lineage>
        <taxon>Bacteria</taxon>
        <taxon>Pseudomonadati</taxon>
        <taxon>Pseudomonadota</taxon>
        <taxon>Alphaproteobacteria</taxon>
        <taxon>Rhodobacterales</taxon>
        <taxon>Roseobacteraceae</taxon>
        <taxon>Aliisedimentitalea</taxon>
    </lineage>
</organism>
<sequence length="160" mass="17716">MMSRPNTISTTDHRLGEVLQLIQTSFAYMDGRIDPPSSMHHLSEGALLQQCQMGEIWVIGDPVAACVFLTPKSDHLYLGKLAVAKESRGLGLARVMVDLACDRARALGFNWVELQSRIELVENHAAFARMGFIQTGVTSHPGYDRPTSLTMRHMVSCETT</sequence>
<dbReference type="Gene3D" id="3.40.630.30">
    <property type="match status" value="1"/>
</dbReference>
<keyword evidence="5" id="KW-1185">Reference proteome</keyword>
<evidence type="ECO:0000256" key="1">
    <source>
        <dbReference type="ARBA" id="ARBA00022679"/>
    </source>
</evidence>
<name>A0ABZ2XRL3_9RHOB</name>
<dbReference type="PANTHER" id="PTHR43877:SF2">
    <property type="entry name" value="AMINOALKYLPHOSPHONATE N-ACETYLTRANSFERASE-RELATED"/>
    <property type="match status" value="1"/>
</dbReference>
<dbReference type="Pfam" id="PF00583">
    <property type="entry name" value="Acetyltransf_1"/>
    <property type="match status" value="1"/>
</dbReference>
<dbReference type="EMBL" id="CP123584">
    <property type="protein sequence ID" value="WZK88572.1"/>
    <property type="molecule type" value="Genomic_DNA"/>
</dbReference>
<evidence type="ECO:0000313" key="4">
    <source>
        <dbReference type="EMBL" id="WZK88572.1"/>
    </source>
</evidence>
<evidence type="ECO:0000256" key="2">
    <source>
        <dbReference type="ARBA" id="ARBA00023315"/>
    </source>
</evidence>
<evidence type="ECO:0000259" key="3">
    <source>
        <dbReference type="PROSITE" id="PS51186"/>
    </source>
</evidence>
<dbReference type="SUPFAM" id="SSF55729">
    <property type="entry name" value="Acyl-CoA N-acyltransferases (Nat)"/>
    <property type="match status" value="1"/>
</dbReference>
<gene>
    <name evidence="4" type="ORF">QEZ52_18510</name>
</gene>
<evidence type="ECO:0000313" key="5">
    <source>
        <dbReference type="Proteomes" id="UP001623232"/>
    </source>
</evidence>
<dbReference type="InterPro" id="IPR000182">
    <property type="entry name" value="GNAT_dom"/>
</dbReference>
<feature type="domain" description="N-acetyltransferase" evidence="3">
    <location>
        <begin position="1"/>
        <end position="156"/>
    </location>
</feature>
<dbReference type="InterPro" id="IPR016181">
    <property type="entry name" value="Acyl_CoA_acyltransferase"/>
</dbReference>
<dbReference type="PROSITE" id="PS51186">
    <property type="entry name" value="GNAT"/>
    <property type="match status" value="1"/>
</dbReference>
<dbReference type="InterPro" id="IPR050832">
    <property type="entry name" value="Bact_Acetyltransf"/>
</dbReference>
<dbReference type="Proteomes" id="UP001623232">
    <property type="component" value="Chromosome"/>
</dbReference>
<dbReference type="CDD" id="cd04301">
    <property type="entry name" value="NAT_SF"/>
    <property type="match status" value="1"/>
</dbReference>
<dbReference type="PANTHER" id="PTHR43877">
    <property type="entry name" value="AMINOALKYLPHOSPHONATE N-ACETYLTRANSFERASE-RELATED-RELATED"/>
    <property type="match status" value="1"/>
</dbReference>
<proteinExistence type="predicted"/>
<accession>A0ABZ2XRL3</accession>
<keyword evidence="1" id="KW-0808">Transferase</keyword>